<protein>
    <recommendedName>
        <fullName evidence="2">Xylosidase/arabinosidase</fullName>
    </recommendedName>
</protein>
<gene>
    <name evidence="1" type="ORF">EZS27_023049</name>
</gene>
<organism evidence="1">
    <name type="scientific">termite gut metagenome</name>
    <dbReference type="NCBI Taxonomy" id="433724"/>
    <lineage>
        <taxon>unclassified sequences</taxon>
        <taxon>metagenomes</taxon>
        <taxon>organismal metagenomes</taxon>
    </lineage>
</organism>
<dbReference type="InterPro" id="IPR023296">
    <property type="entry name" value="Glyco_hydro_beta-prop_sf"/>
</dbReference>
<proteinExistence type="predicted"/>
<reference evidence="1" key="1">
    <citation type="submission" date="2019-03" db="EMBL/GenBank/DDBJ databases">
        <title>Single cell metagenomics reveals metabolic interactions within the superorganism composed of flagellate Streblomastix strix and complex community of Bacteroidetes bacteria on its surface.</title>
        <authorList>
            <person name="Treitli S.C."/>
            <person name="Kolisko M."/>
            <person name="Husnik F."/>
            <person name="Keeling P."/>
            <person name="Hampl V."/>
        </authorList>
    </citation>
    <scope>NUCLEOTIDE SEQUENCE</scope>
    <source>
        <strain evidence="1">STM</strain>
    </source>
</reference>
<dbReference type="AlphaFoldDB" id="A0A5J4R283"/>
<accession>A0A5J4R283</accession>
<name>A0A5J4R283_9ZZZZ</name>
<comment type="caution">
    <text evidence="1">The sequence shown here is derived from an EMBL/GenBank/DDBJ whole genome shotgun (WGS) entry which is preliminary data.</text>
</comment>
<dbReference type="EMBL" id="SNRY01001892">
    <property type="protein sequence ID" value="KAA6328006.1"/>
    <property type="molecule type" value="Genomic_DNA"/>
</dbReference>
<evidence type="ECO:0000313" key="1">
    <source>
        <dbReference type="EMBL" id="KAA6328006.1"/>
    </source>
</evidence>
<dbReference type="Gene3D" id="2.115.10.20">
    <property type="entry name" value="Glycosyl hydrolase domain, family 43"/>
    <property type="match status" value="1"/>
</dbReference>
<dbReference type="SUPFAM" id="SSF75005">
    <property type="entry name" value="Arabinanase/levansucrase/invertase"/>
    <property type="match status" value="1"/>
</dbReference>
<evidence type="ECO:0008006" key="2">
    <source>
        <dbReference type="Google" id="ProtNLM"/>
    </source>
</evidence>
<sequence>SKSILGEYTYQGTIISLESLPRQSNIQGSIECFNGDWYVFYHRSMNNIWNKRVICAEKIEFDKDGLIKPVLPSSNGIAEGLDTSKPIYFNSAVIQKNCRYTNGGKYGSAVIKDNAEIGFRYVLLTGKEKKISLQGEGLDNITHVIVTANGKVIGQSAGGEDIKLENIKKGKVEIVFTITSKGETKLETFRFFNKS</sequence>
<feature type="non-terminal residue" evidence="1">
    <location>
        <position position="1"/>
    </location>
</feature>